<dbReference type="AlphaFoldDB" id="A0AAN7Y3S3"/>
<dbReference type="Proteomes" id="UP001309876">
    <property type="component" value="Unassembled WGS sequence"/>
</dbReference>
<dbReference type="EMBL" id="JAVRRJ010000010">
    <property type="protein sequence ID" value="KAK5081168.1"/>
    <property type="molecule type" value="Genomic_DNA"/>
</dbReference>
<feature type="signal peptide" evidence="1">
    <location>
        <begin position="1"/>
        <end position="17"/>
    </location>
</feature>
<evidence type="ECO:0000313" key="2">
    <source>
        <dbReference type="EMBL" id="KAK5081168.1"/>
    </source>
</evidence>
<accession>A0AAN7Y3S3</accession>
<keyword evidence="3" id="KW-1185">Reference proteome</keyword>
<reference evidence="2 3" key="1">
    <citation type="submission" date="2023-08" db="EMBL/GenBank/DDBJ databases">
        <title>Black Yeasts Isolated from many extreme environments.</title>
        <authorList>
            <person name="Coleine C."/>
            <person name="Stajich J.E."/>
            <person name="Selbmann L."/>
        </authorList>
    </citation>
    <scope>NUCLEOTIDE SEQUENCE [LARGE SCALE GENOMIC DNA]</scope>
    <source>
        <strain evidence="2 3">CCFEE 5910</strain>
    </source>
</reference>
<protein>
    <submittedName>
        <fullName evidence="2">Uncharacterized protein</fullName>
    </submittedName>
</protein>
<keyword evidence="1" id="KW-0732">Signal</keyword>
<proteinExistence type="predicted"/>
<name>A0AAN7Y3S3_9EURO</name>
<sequence>MFSKTIILALFASVALAVPVENESPYPNALTARDANVRCSSQDGGFGRSADLNTCLDQIIANPQWSDSFECGGRTWFLGGANWNSAADCVGGCIPCLRGSAAVGLQGGKCDQSAGVSARCWLGYGATVW</sequence>
<gene>
    <name evidence="2" type="ORF">LTR05_007962</name>
</gene>
<evidence type="ECO:0000313" key="3">
    <source>
        <dbReference type="Proteomes" id="UP001309876"/>
    </source>
</evidence>
<organism evidence="2 3">
    <name type="scientific">Lithohypha guttulata</name>
    <dbReference type="NCBI Taxonomy" id="1690604"/>
    <lineage>
        <taxon>Eukaryota</taxon>
        <taxon>Fungi</taxon>
        <taxon>Dikarya</taxon>
        <taxon>Ascomycota</taxon>
        <taxon>Pezizomycotina</taxon>
        <taxon>Eurotiomycetes</taxon>
        <taxon>Chaetothyriomycetidae</taxon>
        <taxon>Chaetothyriales</taxon>
        <taxon>Trichomeriaceae</taxon>
        <taxon>Lithohypha</taxon>
    </lineage>
</organism>
<evidence type="ECO:0000256" key="1">
    <source>
        <dbReference type="SAM" id="SignalP"/>
    </source>
</evidence>
<comment type="caution">
    <text evidence="2">The sequence shown here is derived from an EMBL/GenBank/DDBJ whole genome shotgun (WGS) entry which is preliminary data.</text>
</comment>
<feature type="chain" id="PRO_5042857573" evidence="1">
    <location>
        <begin position="18"/>
        <end position="129"/>
    </location>
</feature>